<keyword evidence="2" id="KW-0812">Transmembrane</keyword>
<feature type="transmembrane region" description="Helical" evidence="2">
    <location>
        <begin position="57"/>
        <end position="78"/>
    </location>
</feature>
<feature type="region of interest" description="Disordered" evidence="1">
    <location>
        <begin position="1"/>
        <end position="40"/>
    </location>
</feature>
<keyword evidence="2" id="KW-1133">Transmembrane helix</keyword>
<reference evidence="3" key="1">
    <citation type="submission" date="2021-03" db="EMBL/GenBank/DDBJ databases">
        <authorList>
            <person name="Tran Van P."/>
        </authorList>
    </citation>
    <scope>NUCLEOTIDE SEQUENCE</scope>
</reference>
<gene>
    <name evidence="3" type="ORF">TPAB3V08_LOCUS1912</name>
</gene>
<organism evidence="3 4">
    <name type="scientific">Timema podura</name>
    <name type="common">Walking stick</name>
    <dbReference type="NCBI Taxonomy" id="61482"/>
    <lineage>
        <taxon>Eukaryota</taxon>
        <taxon>Metazoa</taxon>
        <taxon>Ecdysozoa</taxon>
        <taxon>Arthropoda</taxon>
        <taxon>Hexapoda</taxon>
        <taxon>Insecta</taxon>
        <taxon>Pterygota</taxon>
        <taxon>Neoptera</taxon>
        <taxon>Polyneoptera</taxon>
        <taxon>Phasmatodea</taxon>
        <taxon>Timematodea</taxon>
        <taxon>Timematoidea</taxon>
        <taxon>Timematidae</taxon>
        <taxon>Timema</taxon>
    </lineage>
</organism>
<accession>A0ABN7NPR1</accession>
<evidence type="ECO:0000313" key="3">
    <source>
        <dbReference type="EMBL" id="CAG2054896.1"/>
    </source>
</evidence>
<evidence type="ECO:0000256" key="2">
    <source>
        <dbReference type="SAM" id="Phobius"/>
    </source>
</evidence>
<name>A0ABN7NPR1_TIMPD</name>
<protein>
    <submittedName>
        <fullName evidence="3">Uncharacterized protein</fullName>
    </submittedName>
</protein>
<evidence type="ECO:0000256" key="1">
    <source>
        <dbReference type="SAM" id="MobiDB-lite"/>
    </source>
</evidence>
<comment type="caution">
    <text evidence="3">The sequence shown here is derived from an EMBL/GenBank/DDBJ whole genome shotgun (WGS) entry which is preliminary data.</text>
</comment>
<keyword evidence="2" id="KW-0472">Membrane</keyword>
<dbReference type="EMBL" id="CAJPIN010001848">
    <property type="protein sequence ID" value="CAG2054896.1"/>
    <property type="molecule type" value="Genomic_DNA"/>
</dbReference>
<feature type="compositionally biased region" description="Basic and acidic residues" evidence="1">
    <location>
        <begin position="1"/>
        <end position="31"/>
    </location>
</feature>
<proteinExistence type="predicted"/>
<evidence type="ECO:0000313" key="4">
    <source>
        <dbReference type="Proteomes" id="UP001153148"/>
    </source>
</evidence>
<dbReference type="Proteomes" id="UP001153148">
    <property type="component" value="Unassembled WGS sequence"/>
</dbReference>
<sequence>MKWKDSKEDAGNGGGRQEDKKNIQGQVDKRRVGWRNKGGGRTEVNGEAYVRDSCRKLLLLLLLLLLLMMMMMMMMMMIDDDDDDDDDERTLSYTYVYVYLVGTGVSPDSCGGATGYQRTL</sequence>
<keyword evidence="4" id="KW-1185">Reference proteome</keyword>